<dbReference type="AlphaFoldDB" id="A0A7V1PW75"/>
<dbReference type="EMBL" id="DRLD01000390">
    <property type="protein sequence ID" value="HED11776.1"/>
    <property type="molecule type" value="Genomic_DNA"/>
</dbReference>
<dbReference type="PANTHER" id="PTHR43591:SF110">
    <property type="entry name" value="RHODANESE DOMAIN-CONTAINING PROTEIN"/>
    <property type="match status" value="1"/>
</dbReference>
<evidence type="ECO:0000313" key="2">
    <source>
        <dbReference type="EMBL" id="HED11776.1"/>
    </source>
</evidence>
<protein>
    <submittedName>
        <fullName evidence="2">Class I SAM-dependent methyltransferase</fullName>
    </submittedName>
</protein>
<name>A0A7V1PW75_CALAY</name>
<dbReference type="Pfam" id="PF13649">
    <property type="entry name" value="Methyltransf_25"/>
    <property type="match status" value="1"/>
</dbReference>
<dbReference type="Proteomes" id="UP000886005">
    <property type="component" value="Unassembled WGS sequence"/>
</dbReference>
<keyword evidence="2" id="KW-0808">Transferase</keyword>
<proteinExistence type="predicted"/>
<evidence type="ECO:0000259" key="1">
    <source>
        <dbReference type="Pfam" id="PF13649"/>
    </source>
</evidence>
<keyword evidence="2" id="KW-0489">Methyltransferase</keyword>
<feature type="domain" description="Methyltransferase" evidence="1">
    <location>
        <begin position="50"/>
        <end position="143"/>
    </location>
</feature>
<sequence>MNMEKPKVSVEEYLWVARFYDRMMKHVNYGAWSKYVMRMFDLARRDIRDVADLSCGTGRHLHHFIKAGFHCLGADISMPMLRVACSRPTVKNRLWQQDARHPAIKENSMDAVIMLFDSVNYLRRENEIRQLFEKVDRILRPGGLFVFDTVTEYMIRLHMTEYFETETWDDLAYERRSAYNAKTRMQYNNFSILRQGQLIRERHSQRIWTHKEMTGFIEKSPLTLLDARADFKKKPVQPRTERIHYILLKPKT</sequence>
<organism evidence="2">
    <name type="scientific">Caldithrix abyssi</name>
    <dbReference type="NCBI Taxonomy" id="187145"/>
    <lineage>
        <taxon>Bacteria</taxon>
        <taxon>Pseudomonadati</taxon>
        <taxon>Calditrichota</taxon>
        <taxon>Calditrichia</taxon>
        <taxon>Calditrichales</taxon>
        <taxon>Calditrichaceae</taxon>
        <taxon>Caldithrix</taxon>
    </lineage>
</organism>
<dbReference type="PANTHER" id="PTHR43591">
    <property type="entry name" value="METHYLTRANSFERASE"/>
    <property type="match status" value="1"/>
</dbReference>
<reference evidence="2" key="1">
    <citation type="journal article" date="2020" name="mSystems">
        <title>Genome- and Community-Level Interaction Insights into Carbon Utilization and Element Cycling Functions of Hydrothermarchaeota in Hydrothermal Sediment.</title>
        <authorList>
            <person name="Zhou Z."/>
            <person name="Liu Y."/>
            <person name="Xu W."/>
            <person name="Pan J."/>
            <person name="Luo Z.H."/>
            <person name="Li M."/>
        </authorList>
    </citation>
    <scope>NUCLEOTIDE SEQUENCE [LARGE SCALE GENOMIC DNA]</scope>
    <source>
        <strain evidence="2">HyVt-456</strain>
    </source>
</reference>
<dbReference type="GO" id="GO:0032259">
    <property type="term" value="P:methylation"/>
    <property type="evidence" value="ECO:0007669"/>
    <property type="project" value="UniProtKB-KW"/>
</dbReference>
<comment type="caution">
    <text evidence="2">The sequence shown here is derived from an EMBL/GenBank/DDBJ whole genome shotgun (WGS) entry which is preliminary data.</text>
</comment>
<accession>A0A7V1PW75</accession>
<dbReference type="InterPro" id="IPR041698">
    <property type="entry name" value="Methyltransf_25"/>
</dbReference>
<dbReference type="InterPro" id="IPR029063">
    <property type="entry name" value="SAM-dependent_MTases_sf"/>
</dbReference>
<dbReference type="GO" id="GO:0008168">
    <property type="term" value="F:methyltransferase activity"/>
    <property type="evidence" value="ECO:0007669"/>
    <property type="project" value="UniProtKB-KW"/>
</dbReference>
<gene>
    <name evidence="2" type="ORF">ENJ10_13875</name>
</gene>
<dbReference type="SUPFAM" id="SSF53335">
    <property type="entry name" value="S-adenosyl-L-methionine-dependent methyltransferases"/>
    <property type="match status" value="1"/>
</dbReference>
<dbReference type="CDD" id="cd02440">
    <property type="entry name" value="AdoMet_MTases"/>
    <property type="match status" value="1"/>
</dbReference>
<dbReference type="Gene3D" id="2.20.25.110">
    <property type="entry name" value="S-adenosyl-L-methionine-dependent methyltransferases"/>
    <property type="match status" value="1"/>
</dbReference>
<dbReference type="Gene3D" id="3.40.50.150">
    <property type="entry name" value="Vaccinia Virus protein VP39"/>
    <property type="match status" value="1"/>
</dbReference>